<reference evidence="2 3" key="1">
    <citation type="submission" date="2021-01" db="EMBL/GenBank/DDBJ databases">
        <title>Chromosome-level genome assembly of a human fungal pathogen reveals clustering of transcriptionally co-regulated genes.</title>
        <authorList>
            <person name="Voorhies M."/>
            <person name="Cohen S."/>
            <person name="Shea T.P."/>
            <person name="Petrus S."/>
            <person name="Munoz J.F."/>
            <person name="Poplawski S."/>
            <person name="Goldman W.E."/>
            <person name="Michael T."/>
            <person name="Cuomo C.A."/>
            <person name="Sil A."/>
            <person name="Beyhan S."/>
        </authorList>
    </citation>
    <scope>NUCLEOTIDE SEQUENCE [LARGE SCALE GENOMIC DNA]</scope>
    <source>
        <strain evidence="2 3">G184AR</strain>
    </source>
</reference>
<dbReference type="EMBL" id="JAEVHI010000007">
    <property type="protein sequence ID" value="KAG5287750.1"/>
    <property type="molecule type" value="Genomic_DNA"/>
</dbReference>
<accession>A0A8H8CS19</accession>
<evidence type="ECO:0000313" key="2">
    <source>
        <dbReference type="EMBL" id="KAG5287750.1"/>
    </source>
</evidence>
<keyword evidence="1" id="KW-1133">Transmembrane helix</keyword>
<dbReference type="AlphaFoldDB" id="A0A8H8CS19"/>
<sequence>MTDKQKVLIAEVGVSMEYFKIYLICRLTSITLLLFLHILTVLWRSTMRMFERGNSTKHTFSIALDGFPLLSFLVLDIPACMDDRLEHTLTFQISIE</sequence>
<comment type="caution">
    <text evidence="2">The sequence shown here is derived from an EMBL/GenBank/DDBJ whole genome shotgun (WGS) entry which is preliminary data.</text>
</comment>
<keyword evidence="1" id="KW-0472">Membrane</keyword>
<protein>
    <submittedName>
        <fullName evidence="2">Uncharacterized protein</fullName>
    </submittedName>
</protein>
<gene>
    <name evidence="2" type="ORF">I7I52_11624</name>
</gene>
<keyword evidence="1" id="KW-0812">Transmembrane</keyword>
<dbReference type="Proteomes" id="UP000670092">
    <property type="component" value="Unassembled WGS sequence"/>
</dbReference>
<evidence type="ECO:0000256" key="1">
    <source>
        <dbReference type="SAM" id="Phobius"/>
    </source>
</evidence>
<proteinExistence type="predicted"/>
<organism evidence="2 3">
    <name type="scientific">Ajellomyces capsulatus</name>
    <name type="common">Darling's disease fungus</name>
    <name type="synonym">Histoplasma capsulatum</name>
    <dbReference type="NCBI Taxonomy" id="5037"/>
    <lineage>
        <taxon>Eukaryota</taxon>
        <taxon>Fungi</taxon>
        <taxon>Dikarya</taxon>
        <taxon>Ascomycota</taxon>
        <taxon>Pezizomycotina</taxon>
        <taxon>Eurotiomycetes</taxon>
        <taxon>Eurotiomycetidae</taxon>
        <taxon>Onygenales</taxon>
        <taxon>Ajellomycetaceae</taxon>
        <taxon>Histoplasma</taxon>
    </lineage>
</organism>
<evidence type="ECO:0000313" key="3">
    <source>
        <dbReference type="Proteomes" id="UP000670092"/>
    </source>
</evidence>
<name>A0A8H8CS19_AJECA</name>
<dbReference type="VEuPathDB" id="FungiDB:I7I52_11624"/>
<feature type="transmembrane region" description="Helical" evidence="1">
    <location>
        <begin position="21"/>
        <end position="43"/>
    </location>
</feature>